<dbReference type="InterPro" id="IPR011701">
    <property type="entry name" value="MFS"/>
</dbReference>
<evidence type="ECO:0000259" key="2">
    <source>
        <dbReference type="PROSITE" id="PS50850"/>
    </source>
</evidence>
<feature type="transmembrane region" description="Helical" evidence="1">
    <location>
        <begin position="382"/>
        <end position="402"/>
    </location>
</feature>
<feature type="transmembrane region" description="Helical" evidence="1">
    <location>
        <begin position="258"/>
        <end position="282"/>
    </location>
</feature>
<protein>
    <recommendedName>
        <fullName evidence="2">Major facilitator superfamily (MFS) profile domain-containing protein</fullName>
    </recommendedName>
</protein>
<name>A0A381R1H8_9ZZZZ</name>
<dbReference type="InterPro" id="IPR036259">
    <property type="entry name" value="MFS_trans_sf"/>
</dbReference>
<feature type="transmembrane region" description="Helical" evidence="1">
    <location>
        <begin position="123"/>
        <end position="142"/>
    </location>
</feature>
<gene>
    <name evidence="3" type="ORF">METZ01_LOCUS38439</name>
</gene>
<feature type="transmembrane region" description="Helical" evidence="1">
    <location>
        <begin position="294"/>
        <end position="316"/>
    </location>
</feature>
<feature type="transmembrane region" description="Helical" evidence="1">
    <location>
        <begin position="28"/>
        <end position="57"/>
    </location>
</feature>
<feature type="transmembrane region" description="Helical" evidence="1">
    <location>
        <begin position="323"/>
        <end position="342"/>
    </location>
</feature>
<dbReference type="PANTHER" id="PTHR11360">
    <property type="entry name" value="MONOCARBOXYLATE TRANSPORTER"/>
    <property type="match status" value="1"/>
</dbReference>
<dbReference type="AlphaFoldDB" id="A0A381R1H8"/>
<dbReference type="SUPFAM" id="SSF103473">
    <property type="entry name" value="MFS general substrate transporter"/>
    <property type="match status" value="1"/>
</dbReference>
<evidence type="ECO:0000256" key="1">
    <source>
        <dbReference type="SAM" id="Phobius"/>
    </source>
</evidence>
<dbReference type="GO" id="GO:0022857">
    <property type="term" value="F:transmembrane transporter activity"/>
    <property type="evidence" value="ECO:0007669"/>
    <property type="project" value="InterPro"/>
</dbReference>
<dbReference type="Gene3D" id="1.20.1250.20">
    <property type="entry name" value="MFS general substrate transporter like domains"/>
    <property type="match status" value="2"/>
</dbReference>
<proteinExistence type="predicted"/>
<dbReference type="Pfam" id="PF07690">
    <property type="entry name" value="MFS_1"/>
    <property type="match status" value="1"/>
</dbReference>
<sequence length="447" mass="48210">MLPGSAKAISSPPSSNPRGPGRLNGVFYGWWLVGISGFVMVISTVPLFHAMSVWAVALERHFGWNRTQLGFALTFTRVEGGLMGPIEGYLTDKVGTRRMVFIGLIILGGAFIFFGLVQNLWMFYLAYILMAVGQGLGSWIPLMTMLNRWFHRRRTMALGWSNMGSRAGALILVPVIAWSIDPDRLGWRETAIILGIIMIVVAGPISRLIRNQPQDYGLLPDGDKLVPVPVAVGAGQLAPPQTADEIDFTASEALRTPAFWLIAFGHGFTSMVILAIMAHLGLLMVDKGYEIQDAAFVVSAYTAVAMAFQLVGGYVGGKIPIRMALTFFTTLQALGVLVLVFADSLASFYVFAALFGAGFGGRNPLTVAIRGDYFGSASFGKILGLSTVPMNLLLLIAAPLVGWMRDVQGTYTDAFLVMVVTNLAGAVCFLLAKRPVKKPAPVPIEAD</sequence>
<reference evidence="3" key="1">
    <citation type="submission" date="2018-05" db="EMBL/GenBank/DDBJ databases">
        <authorList>
            <person name="Lanie J.A."/>
            <person name="Ng W.-L."/>
            <person name="Kazmierczak K.M."/>
            <person name="Andrzejewski T.M."/>
            <person name="Davidsen T.M."/>
            <person name="Wayne K.J."/>
            <person name="Tettelin H."/>
            <person name="Glass J.I."/>
            <person name="Rusch D."/>
            <person name="Podicherti R."/>
            <person name="Tsui H.-C.T."/>
            <person name="Winkler M.E."/>
        </authorList>
    </citation>
    <scope>NUCLEOTIDE SEQUENCE</scope>
</reference>
<keyword evidence="1" id="KW-1133">Transmembrane helix</keyword>
<dbReference type="PROSITE" id="PS50850">
    <property type="entry name" value="MFS"/>
    <property type="match status" value="1"/>
</dbReference>
<evidence type="ECO:0000313" key="3">
    <source>
        <dbReference type="EMBL" id="SUZ85585.1"/>
    </source>
</evidence>
<feature type="transmembrane region" description="Helical" evidence="1">
    <location>
        <begin position="348"/>
        <end position="370"/>
    </location>
</feature>
<keyword evidence="1" id="KW-0812">Transmembrane</keyword>
<organism evidence="3">
    <name type="scientific">marine metagenome</name>
    <dbReference type="NCBI Taxonomy" id="408172"/>
    <lineage>
        <taxon>unclassified sequences</taxon>
        <taxon>metagenomes</taxon>
        <taxon>ecological metagenomes</taxon>
    </lineage>
</organism>
<feature type="transmembrane region" description="Helical" evidence="1">
    <location>
        <begin position="414"/>
        <end position="432"/>
    </location>
</feature>
<feature type="transmembrane region" description="Helical" evidence="1">
    <location>
        <begin position="163"/>
        <end position="180"/>
    </location>
</feature>
<feature type="transmembrane region" description="Helical" evidence="1">
    <location>
        <begin position="99"/>
        <end position="117"/>
    </location>
</feature>
<dbReference type="InterPro" id="IPR020846">
    <property type="entry name" value="MFS_dom"/>
</dbReference>
<dbReference type="EMBL" id="UINC01001641">
    <property type="protein sequence ID" value="SUZ85585.1"/>
    <property type="molecule type" value="Genomic_DNA"/>
</dbReference>
<feature type="transmembrane region" description="Helical" evidence="1">
    <location>
        <begin position="192"/>
        <end position="209"/>
    </location>
</feature>
<accession>A0A381R1H8</accession>
<feature type="domain" description="Major facilitator superfamily (MFS) profile" evidence="2">
    <location>
        <begin position="22"/>
        <end position="437"/>
    </location>
</feature>
<dbReference type="PANTHER" id="PTHR11360:SF290">
    <property type="entry name" value="MONOCARBOXYLATE MFS PERMEASE"/>
    <property type="match status" value="1"/>
</dbReference>
<dbReference type="InterPro" id="IPR050327">
    <property type="entry name" value="Proton-linked_MCT"/>
</dbReference>
<keyword evidence="1" id="KW-0472">Membrane</keyword>